<reference evidence="1" key="2">
    <citation type="submission" date="2020-07" db="EMBL/GenBank/DDBJ databases">
        <authorList>
            <person name="Vera ALvarez R."/>
            <person name="Arias-Moreno D.M."/>
            <person name="Jimenez-Jacinto V."/>
            <person name="Jimenez-Bremont J.F."/>
            <person name="Swaminathan K."/>
            <person name="Moose S.P."/>
            <person name="Guerrero-Gonzalez M.L."/>
            <person name="Marino-Ramirez L."/>
            <person name="Landsman D."/>
            <person name="Rodriguez-Kessler M."/>
            <person name="Delgado-Sanchez P."/>
        </authorList>
    </citation>
    <scope>NUCLEOTIDE SEQUENCE</scope>
    <source>
        <tissue evidence="1">Cladode</tissue>
    </source>
</reference>
<evidence type="ECO:0000313" key="1">
    <source>
        <dbReference type="EMBL" id="MBA4677806.1"/>
    </source>
</evidence>
<name>A0A7C9EXE7_OPUST</name>
<proteinExistence type="predicted"/>
<evidence type="ECO:0008006" key="2">
    <source>
        <dbReference type="Google" id="ProtNLM"/>
    </source>
</evidence>
<accession>A0A7C9EXE7</accession>
<protein>
    <recommendedName>
        <fullName evidence="2">Chromo domain-containing protein</fullName>
    </recommendedName>
</protein>
<dbReference type="AlphaFoldDB" id="A0A7C9EXE7"/>
<organism evidence="1">
    <name type="scientific">Opuntia streptacantha</name>
    <name type="common">Prickly pear cactus</name>
    <name type="synonym">Opuntia cardona</name>
    <dbReference type="NCBI Taxonomy" id="393608"/>
    <lineage>
        <taxon>Eukaryota</taxon>
        <taxon>Viridiplantae</taxon>
        <taxon>Streptophyta</taxon>
        <taxon>Embryophyta</taxon>
        <taxon>Tracheophyta</taxon>
        <taxon>Spermatophyta</taxon>
        <taxon>Magnoliopsida</taxon>
        <taxon>eudicotyledons</taxon>
        <taxon>Gunneridae</taxon>
        <taxon>Pentapetalae</taxon>
        <taxon>Caryophyllales</taxon>
        <taxon>Cactineae</taxon>
        <taxon>Cactaceae</taxon>
        <taxon>Opuntioideae</taxon>
        <taxon>Opuntia</taxon>
    </lineage>
</organism>
<sequence>MQRRQQMITLLKENLACAQHRMKQLAEIHPTVHVSQLKQFRGQLPHLPYGPEWLQGGHPGNPKTPEKILARRLVKRQNKAAVQILVQWQGFPLEQATLEYVMFLSPNILNLIVEEKALKRGRH</sequence>
<reference evidence="1" key="1">
    <citation type="journal article" date="2013" name="J. Plant Res.">
        <title>Effect of fungi and light on seed germination of three Opuntia species from semiarid lands of central Mexico.</title>
        <authorList>
            <person name="Delgado-Sanchez P."/>
            <person name="Jimenez-Bremont J.F."/>
            <person name="Guerrero-Gonzalez Mde L."/>
            <person name="Flores J."/>
        </authorList>
    </citation>
    <scope>NUCLEOTIDE SEQUENCE</scope>
    <source>
        <tissue evidence="1">Cladode</tissue>
    </source>
</reference>
<dbReference type="EMBL" id="GISG01276638">
    <property type="protein sequence ID" value="MBA4677806.1"/>
    <property type="molecule type" value="Transcribed_RNA"/>
</dbReference>
<dbReference type="EMBL" id="GISG01276636">
    <property type="protein sequence ID" value="MBA4677805.1"/>
    <property type="molecule type" value="Transcribed_RNA"/>
</dbReference>
<dbReference type="SUPFAM" id="SSF54160">
    <property type="entry name" value="Chromo domain-like"/>
    <property type="match status" value="1"/>
</dbReference>
<dbReference type="InterPro" id="IPR016197">
    <property type="entry name" value="Chromo-like_dom_sf"/>
</dbReference>